<evidence type="ECO:0000313" key="3">
    <source>
        <dbReference type="Proteomes" id="UP001412239"/>
    </source>
</evidence>
<dbReference type="PANTHER" id="PTHR45737">
    <property type="entry name" value="VON WILLEBRAND FACTOR A DOMAIN-CONTAINING PROTEIN 5A"/>
    <property type="match status" value="1"/>
</dbReference>
<dbReference type="EMBL" id="LN891108">
    <property type="protein sequence ID" value="CUS08879.1"/>
    <property type="molecule type" value="Genomic_DNA"/>
</dbReference>
<dbReference type="Pfam" id="PF08487">
    <property type="entry name" value="VIT"/>
    <property type="match status" value="1"/>
</dbReference>
<name>A0A292PMV3_9PEZI</name>
<evidence type="ECO:0000259" key="1">
    <source>
        <dbReference type="PROSITE" id="PS51468"/>
    </source>
</evidence>
<dbReference type="Proteomes" id="UP001412239">
    <property type="component" value="Unassembled WGS sequence"/>
</dbReference>
<dbReference type="PANTHER" id="PTHR45737:SF6">
    <property type="entry name" value="VON WILLEBRAND FACTOR A DOMAIN-CONTAINING PROTEIN 5A"/>
    <property type="match status" value="1"/>
</dbReference>
<gene>
    <name evidence="2" type="ORF">GSTUAT00007055001</name>
</gene>
<feature type="domain" description="VIT" evidence="1">
    <location>
        <begin position="59"/>
        <end position="182"/>
    </location>
</feature>
<dbReference type="InterPro" id="IPR013694">
    <property type="entry name" value="VIT"/>
</dbReference>
<dbReference type="AlphaFoldDB" id="A0A292PMV3"/>
<accession>A0A292PMV3</accession>
<protein>
    <recommendedName>
        <fullName evidence="1">VIT domain-containing protein</fullName>
    </recommendedName>
</protein>
<feature type="non-terminal residue" evidence="2">
    <location>
        <position position="182"/>
    </location>
</feature>
<proteinExistence type="predicted"/>
<organism evidence="2 3">
    <name type="scientific">Tuber aestivum</name>
    <name type="common">summer truffle</name>
    <dbReference type="NCBI Taxonomy" id="59557"/>
    <lineage>
        <taxon>Eukaryota</taxon>
        <taxon>Fungi</taxon>
        <taxon>Dikarya</taxon>
        <taxon>Ascomycota</taxon>
        <taxon>Pezizomycotina</taxon>
        <taxon>Pezizomycetes</taxon>
        <taxon>Pezizales</taxon>
        <taxon>Tuberaceae</taxon>
        <taxon>Tuber</taxon>
    </lineage>
</organism>
<reference evidence="2" key="1">
    <citation type="submission" date="2015-10" db="EMBL/GenBank/DDBJ databases">
        <authorList>
            <person name="Regsiter A."/>
            <person name="william w."/>
        </authorList>
    </citation>
    <scope>NUCLEOTIDE SEQUENCE</scope>
    <source>
        <strain evidence="2">Montdore</strain>
    </source>
</reference>
<dbReference type="PROSITE" id="PS51468">
    <property type="entry name" value="VIT"/>
    <property type="match status" value="1"/>
</dbReference>
<keyword evidence="3" id="KW-1185">Reference proteome</keyword>
<dbReference type="SMART" id="SM00609">
    <property type="entry name" value="VIT"/>
    <property type="match status" value="1"/>
</dbReference>
<evidence type="ECO:0000313" key="2">
    <source>
        <dbReference type="EMBL" id="CUS08879.1"/>
    </source>
</evidence>
<sequence length="182" mass="19790">MTSPSSSGIYFFPEDDVPPPGDPIHALQQGQPPSVGAIGVNNFHTLRSTNAPQRDTQAYANYPPPIVRQQVFLPLVQVSHLSQILTTAARTTLTQTFYHPGNRPISKATYTFPLYANCSVVSFVCRVGERKVITGVVKPKEVAKQTYESATRSGQMAGLLEYHTSDVFTTSIGNIPAGVKIK</sequence>